<keyword evidence="2" id="KW-1185">Reference proteome</keyword>
<protein>
    <submittedName>
        <fullName evidence="3">Phage protein</fullName>
    </submittedName>
</protein>
<dbReference type="EMBL" id="UYRR01040721">
    <property type="protein sequence ID" value="VDK79697.1"/>
    <property type="molecule type" value="Genomic_DNA"/>
</dbReference>
<reference evidence="1 2" key="2">
    <citation type="submission" date="2018-11" db="EMBL/GenBank/DDBJ databases">
        <authorList>
            <consortium name="Pathogen Informatics"/>
        </authorList>
    </citation>
    <scope>NUCLEOTIDE SEQUENCE [LARGE SCALE GENOMIC DNA]</scope>
</reference>
<dbReference type="AlphaFoldDB" id="A0A0M3KK96"/>
<organism evidence="3">
    <name type="scientific">Anisakis simplex</name>
    <name type="common">Herring worm</name>
    <dbReference type="NCBI Taxonomy" id="6269"/>
    <lineage>
        <taxon>Eukaryota</taxon>
        <taxon>Metazoa</taxon>
        <taxon>Ecdysozoa</taxon>
        <taxon>Nematoda</taxon>
        <taxon>Chromadorea</taxon>
        <taxon>Rhabditida</taxon>
        <taxon>Spirurina</taxon>
        <taxon>Ascaridomorpha</taxon>
        <taxon>Ascaridoidea</taxon>
        <taxon>Anisakidae</taxon>
        <taxon>Anisakis</taxon>
        <taxon>Anisakis simplex complex</taxon>
    </lineage>
</organism>
<dbReference type="WBParaSite" id="ASIM_0002142501-mRNA-1">
    <property type="protein sequence ID" value="ASIM_0002142501-mRNA-1"/>
    <property type="gene ID" value="ASIM_0002142501"/>
</dbReference>
<evidence type="ECO:0000313" key="3">
    <source>
        <dbReference type="WBParaSite" id="ASIM_0002142501-mRNA-1"/>
    </source>
</evidence>
<proteinExistence type="predicted"/>
<name>A0A0M3KK96_ANISI</name>
<sequence length="61" mass="6898">MSDKYLVMVGKMRLEEIPFLEKHQRHDALVVGHNGTTQSEVVLLEVSTFGGFQLDSSFTDE</sequence>
<dbReference type="Proteomes" id="UP000267096">
    <property type="component" value="Unassembled WGS sequence"/>
</dbReference>
<evidence type="ECO:0000313" key="2">
    <source>
        <dbReference type="Proteomes" id="UP000267096"/>
    </source>
</evidence>
<reference evidence="3" key="1">
    <citation type="submission" date="2017-02" db="UniProtKB">
        <authorList>
            <consortium name="WormBaseParasite"/>
        </authorList>
    </citation>
    <scope>IDENTIFICATION</scope>
</reference>
<accession>A0A0M3KK96</accession>
<evidence type="ECO:0000313" key="1">
    <source>
        <dbReference type="EMBL" id="VDK79697.1"/>
    </source>
</evidence>
<gene>
    <name evidence="1" type="ORF">ASIM_LOCUS20792</name>
</gene>